<proteinExistence type="predicted"/>
<organism evidence="1">
    <name type="scientific">termite gut metagenome</name>
    <dbReference type="NCBI Taxonomy" id="433724"/>
    <lineage>
        <taxon>unclassified sequences</taxon>
        <taxon>metagenomes</taxon>
        <taxon>organismal metagenomes</taxon>
    </lineage>
</organism>
<protein>
    <submittedName>
        <fullName evidence="1">Uncharacterized protein</fullName>
    </submittedName>
</protein>
<accession>A0A5J4SFN8</accession>
<dbReference type="AlphaFoldDB" id="A0A5J4SFN8"/>
<name>A0A5J4SFN8_9ZZZZ</name>
<evidence type="ECO:0000313" key="1">
    <source>
        <dbReference type="EMBL" id="KAA6344974.1"/>
    </source>
</evidence>
<sequence>MCTINADKNKVLHEDSCFYLPLIYLTHNGAIIFRSKYLYNNFITKINIL</sequence>
<comment type="caution">
    <text evidence="1">The sequence shown here is derived from an EMBL/GenBank/DDBJ whole genome shotgun (WGS) entry which is preliminary data.</text>
</comment>
<gene>
    <name evidence="1" type="ORF">EZS27_007438</name>
</gene>
<dbReference type="EMBL" id="SNRY01000192">
    <property type="protein sequence ID" value="KAA6344974.1"/>
    <property type="molecule type" value="Genomic_DNA"/>
</dbReference>
<reference evidence="1" key="1">
    <citation type="submission" date="2019-03" db="EMBL/GenBank/DDBJ databases">
        <title>Single cell metagenomics reveals metabolic interactions within the superorganism composed of flagellate Streblomastix strix and complex community of Bacteroidetes bacteria on its surface.</title>
        <authorList>
            <person name="Treitli S.C."/>
            <person name="Kolisko M."/>
            <person name="Husnik F."/>
            <person name="Keeling P."/>
            <person name="Hampl V."/>
        </authorList>
    </citation>
    <scope>NUCLEOTIDE SEQUENCE</scope>
    <source>
        <strain evidence="1">STM</strain>
    </source>
</reference>